<dbReference type="Pfam" id="PF03489">
    <property type="entry name" value="SapB_2"/>
    <property type="match status" value="1"/>
</dbReference>
<dbReference type="PROSITE" id="PS50015">
    <property type="entry name" value="SAP_B"/>
    <property type="match status" value="1"/>
</dbReference>
<proteinExistence type="predicted"/>
<keyword evidence="2" id="KW-0732">Signal</keyword>
<evidence type="ECO:0000313" key="4">
    <source>
        <dbReference type="EMBL" id="KAA6395860.1"/>
    </source>
</evidence>
<feature type="domain" description="Saposin B-type" evidence="3">
    <location>
        <begin position="34"/>
        <end position="115"/>
    </location>
</feature>
<protein>
    <recommendedName>
        <fullName evidence="3">Saposin B-type domain-containing protein</fullName>
    </recommendedName>
</protein>
<reference evidence="4 5" key="1">
    <citation type="submission" date="2019-03" db="EMBL/GenBank/DDBJ databases">
        <title>Single cell metagenomics reveals metabolic interactions within the superorganism composed of flagellate Streblomastix strix and complex community of Bacteroidetes bacteria on its surface.</title>
        <authorList>
            <person name="Treitli S.C."/>
            <person name="Kolisko M."/>
            <person name="Husnik F."/>
            <person name="Keeling P."/>
            <person name="Hampl V."/>
        </authorList>
    </citation>
    <scope>NUCLEOTIDE SEQUENCE [LARGE SCALE GENOMIC DNA]</scope>
    <source>
        <strain evidence="4">ST1C</strain>
    </source>
</reference>
<keyword evidence="1" id="KW-1015">Disulfide bond</keyword>
<dbReference type="AlphaFoldDB" id="A0A5J4WLM3"/>
<dbReference type="SUPFAM" id="SSF47862">
    <property type="entry name" value="Saposin"/>
    <property type="match status" value="1"/>
</dbReference>
<gene>
    <name evidence="4" type="ORF">EZS28_008615</name>
</gene>
<dbReference type="InterPro" id="IPR011001">
    <property type="entry name" value="Saposin-like"/>
</dbReference>
<dbReference type="OrthoDB" id="69496at2759"/>
<evidence type="ECO:0000313" key="5">
    <source>
        <dbReference type="Proteomes" id="UP000324800"/>
    </source>
</evidence>
<dbReference type="Proteomes" id="UP000324800">
    <property type="component" value="Unassembled WGS sequence"/>
</dbReference>
<evidence type="ECO:0000256" key="1">
    <source>
        <dbReference type="ARBA" id="ARBA00023157"/>
    </source>
</evidence>
<comment type="caution">
    <text evidence="4">The sequence shown here is derived from an EMBL/GenBank/DDBJ whole genome shotgun (WGS) entry which is preliminary data.</text>
</comment>
<feature type="signal peptide" evidence="2">
    <location>
        <begin position="1"/>
        <end position="16"/>
    </location>
</feature>
<sequence length="124" mass="14144">MLFVLLVAAAFAADSAFEPIDDTELWKEGVDQNAFSGCNFCKNVIDEATKIFQEDGRDRLEKFLQTKICSMKDGTFKDICLDVTETILNDIIDFVMKHLEPEKVCLKVKLCKANNEDFDFEMSE</sequence>
<dbReference type="Gene3D" id="1.10.225.10">
    <property type="entry name" value="Saposin-like"/>
    <property type="match status" value="1"/>
</dbReference>
<accession>A0A5J4WLM3</accession>
<dbReference type="InterPro" id="IPR008138">
    <property type="entry name" value="SapB_2"/>
</dbReference>
<dbReference type="EMBL" id="SNRW01001576">
    <property type="protein sequence ID" value="KAA6395860.1"/>
    <property type="molecule type" value="Genomic_DNA"/>
</dbReference>
<dbReference type="SMART" id="SM00741">
    <property type="entry name" value="SapB"/>
    <property type="match status" value="1"/>
</dbReference>
<name>A0A5J4WLM3_9EUKA</name>
<organism evidence="4 5">
    <name type="scientific">Streblomastix strix</name>
    <dbReference type="NCBI Taxonomy" id="222440"/>
    <lineage>
        <taxon>Eukaryota</taxon>
        <taxon>Metamonada</taxon>
        <taxon>Preaxostyla</taxon>
        <taxon>Oxymonadida</taxon>
        <taxon>Streblomastigidae</taxon>
        <taxon>Streblomastix</taxon>
    </lineage>
</organism>
<evidence type="ECO:0000256" key="2">
    <source>
        <dbReference type="SAM" id="SignalP"/>
    </source>
</evidence>
<feature type="chain" id="PRO_5023905508" description="Saposin B-type domain-containing protein" evidence="2">
    <location>
        <begin position="17"/>
        <end position="124"/>
    </location>
</feature>
<dbReference type="InterPro" id="IPR008139">
    <property type="entry name" value="SaposinB_dom"/>
</dbReference>
<evidence type="ECO:0000259" key="3">
    <source>
        <dbReference type="PROSITE" id="PS50015"/>
    </source>
</evidence>